<evidence type="ECO:0000313" key="6">
    <source>
        <dbReference type="Proteomes" id="UP001610861"/>
    </source>
</evidence>
<dbReference type="Proteomes" id="UP001610861">
    <property type="component" value="Unassembled WGS sequence"/>
</dbReference>
<feature type="compositionally biased region" description="Low complexity" evidence="1">
    <location>
        <begin position="28"/>
        <end position="40"/>
    </location>
</feature>
<dbReference type="PANTHER" id="PTHR46825">
    <property type="entry name" value="D-ALANYL-D-ALANINE-CARBOXYPEPTIDASE/ENDOPEPTIDASE AMPH"/>
    <property type="match status" value="1"/>
</dbReference>
<dbReference type="Pfam" id="PF11954">
    <property type="entry name" value="DUF3471"/>
    <property type="match status" value="1"/>
</dbReference>
<dbReference type="RefSeq" id="WP_397557891.1">
    <property type="nucleotide sequence ID" value="NZ_JBIQWL010000009.1"/>
</dbReference>
<keyword evidence="5" id="KW-0378">Hydrolase</keyword>
<feature type="domain" description="Peptidase S12 Pab87-related C-terminal" evidence="4">
    <location>
        <begin position="440"/>
        <end position="502"/>
    </location>
</feature>
<evidence type="ECO:0000256" key="2">
    <source>
        <dbReference type="SAM" id="SignalP"/>
    </source>
</evidence>
<feature type="region of interest" description="Disordered" evidence="1">
    <location>
        <begin position="28"/>
        <end position="49"/>
    </location>
</feature>
<dbReference type="PROSITE" id="PS51257">
    <property type="entry name" value="PROKAR_LIPOPROTEIN"/>
    <property type="match status" value="1"/>
</dbReference>
<name>A0ABW7QED0_9MICO</name>
<gene>
    <name evidence="5" type="ORF">ACH3VR_19000</name>
</gene>
<dbReference type="InterPro" id="IPR021860">
    <property type="entry name" value="Peptidase_S12_Pab87-rel_C"/>
</dbReference>
<evidence type="ECO:0000256" key="1">
    <source>
        <dbReference type="SAM" id="MobiDB-lite"/>
    </source>
</evidence>
<dbReference type="Gene3D" id="3.40.710.10">
    <property type="entry name" value="DD-peptidase/beta-lactamase superfamily"/>
    <property type="match status" value="1"/>
</dbReference>
<feature type="domain" description="Beta-lactamase-related" evidence="3">
    <location>
        <begin position="69"/>
        <end position="392"/>
    </location>
</feature>
<reference evidence="5 6" key="1">
    <citation type="submission" date="2024-09" db="EMBL/GenBank/DDBJ databases">
        <authorList>
            <person name="Pan X."/>
        </authorList>
    </citation>
    <scope>NUCLEOTIDE SEQUENCE [LARGE SCALE GENOMIC DNA]</scope>
    <source>
        <strain evidence="5 6">B2969</strain>
    </source>
</reference>
<dbReference type="InterPro" id="IPR012338">
    <property type="entry name" value="Beta-lactam/transpept-like"/>
</dbReference>
<organism evidence="5 6">
    <name type="scientific">Microbacterium alkaliflavum</name>
    <dbReference type="NCBI Taxonomy" id="3248839"/>
    <lineage>
        <taxon>Bacteria</taxon>
        <taxon>Bacillati</taxon>
        <taxon>Actinomycetota</taxon>
        <taxon>Actinomycetes</taxon>
        <taxon>Micrococcales</taxon>
        <taxon>Microbacteriaceae</taxon>
        <taxon>Microbacterium</taxon>
    </lineage>
</organism>
<keyword evidence="2" id="KW-0732">Signal</keyword>
<dbReference type="Gene3D" id="2.40.128.600">
    <property type="match status" value="1"/>
</dbReference>
<dbReference type="Pfam" id="PF00144">
    <property type="entry name" value="Beta-lactamase"/>
    <property type="match status" value="1"/>
</dbReference>
<evidence type="ECO:0000259" key="4">
    <source>
        <dbReference type="Pfam" id="PF11954"/>
    </source>
</evidence>
<dbReference type="GO" id="GO:0016787">
    <property type="term" value="F:hydrolase activity"/>
    <property type="evidence" value="ECO:0007669"/>
    <property type="project" value="UniProtKB-KW"/>
</dbReference>
<proteinExistence type="predicted"/>
<evidence type="ECO:0000259" key="3">
    <source>
        <dbReference type="Pfam" id="PF00144"/>
    </source>
</evidence>
<dbReference type="PANTHER" id="PTHR46825:SF15">
    <property type="entry name" value="BETA-LACTAMASE-RELATED DOMAIN-CONTAINING PROTEIN"/>
    <property type="match status" value="1"/>
</dbReference>
<keyword evidence="6" id="KW-1185">Reference proteome</keyword>
<protein>
    <submittedName>
        <fullName evidence="5">Serine hydrolase</fullName>
    </submittedName>
</protein>
<feature type="signal peptide" evidence="2">
    <location>
        <begin position="1"/>
        <end position="28"/>
    </location>
</feature>
<evidence type="ECO:0000313" key="5">
    <source>
        <dbReference type="EMBL" id="MFH8252463.1"/>
    </source>
</evidence>
<accession>A0ABW7QED0</accession>
<dbReference type="SUPFAM" id="SSF56601">
    <property type="entry name" value="beta-lactamase/transpeptidase-like"/>
    <property type="match status" value="1"/>
</dbReference>
<feature type="chain" id="PRO_5046520406" evidence="2">
    <location>
        <begin position="29"/>
        <end position="532"/>
    </location>
</feature>
<sequence length="532" mass="56548">MNAVVRRRAGLSVVVVAVLALTACTFPAGPTPSSSASSAPVDENPGVDSLSHVTAESVEKAIADLPASVKAAMDATGTPGIAVGVVYDDELRFAKGYGVRDVDSGDPVDPETVFAIASVSKSVGMTVVARAIDDGVVAWDTPVADNLAGFALSDPYVGSHVTIGDMYAHRSGLYEHAGDELEEIGYDRATIIERMRYIPLEPFRTTYHYGNFDITTAAESVAQAAHEDWADLSDRLIYEPLGMDSTSSRFSDLEERDDRALGHVEVDGEWIVNPEQRQPDEQSPAGGVSSNVEDLAVWMRMLLNEGQVDGAEFIDPATLLPAMSPQSVSAPAPVLGSRSGFYGYGFNVSTTAGGMVDVNHSGAFALGTGTIVKMLPAAGLGIIVLANASANGVVEGIAGRFMDIAQFGRERRDWLDLFTGVFAKMNVPSGELVGQKGPSAPEPARPLADYTGEYVNDYFGPATVSLAGDALELRLGPAGRWPLEHWDGDVFVFRPQSENALPGSISKATFDGDRLVLEYFDKEHLGTFVHRG</sequence>
<dbReference type="InterPro" id="IPR001466">
    <property type="entry name" value="Beta-lactam-related"/>
</dbReference>
<dbReference type="InterPro" id="IPR050491">
    <property type="entry name" value="AmpC-like"/>
</dbReference>
<comment type="caution">
    <text evidence="5">The sequence shown here is derived from an EMBL/GenBank/DDBJ whole genome shotgun (WGS) entry which is preliminary data.</text>
</comment>
<dbReference type="EMBL" id="JBIQWL010000009">
    <property type="protein sequence ID" value="MFH8252463.1"/>
    <property type="molecule type" value="Genomic_DNA"/>
</dbReference>